<dbReference type="InterPro" id="IPR027417">
    <property type="entry name" value="P-loop_NTPase"/>
</dbReference>
<keyword evidence="2 4" id="KW-0067">ATP-binding</keyword>
<dbReference type="HAMAP" id="MF_00636">
    <property type="entry name" value="RapZ_like"/>
    <property type="match status" value="1"/>
</dbReference>
<dbReference type="Proteomes" id="UP001595751">
    <property type="component" value="Unassembled WGS sequence"/>
</dbReference>
<evidence type="ECO:0000256" key="3">
    <source>
        <dbReference type="ARBA" id="ARBA00023134"/>
    </source>
</evidence>
<proteinExistence type="inferred from homology"/>
<dbReference type="NCBIfam" id="NF003828">
    <property type="entry name" value="PRK05416.1"/>
    <property type="match status" value="1"/>
</dbReference>
<dbReference type="Pfam" id="PF22740">
    <property type="entry name" value="PapZ_C"/>
    <property type="match status" value="1"/>
</dbReference>
<organism evidence="7 8">
    <name type="scientific">Corynebacterium hansenii</name>
    <dbReference type="NCBI Taxonomy" id="394964"/>
    <lineage>
        <taxon>Bacteria</taxon>
        <taxon>Bacillati</taxon>
        <taxon>Actinomycetota</taxon>
        <taxon>Actinomycetes</taxon>
        <taxon>Mycobacteriales</taxon>
        <taxon>Corynebacteriaceae</taxon>
        <taxon>Corynebacterium</taxon>
    </lineage>
</organism>
<comment type="caution">
    <text evidence="7">The sequence shown here is derived from an EMBL/GenBank/DDBJ whole genome shotgun (WGS) entry which is preliminary data.</text>
</comment>
<gene>
    <name evidence="7" type="primary">rapZ</name>
    <name evidence="7" type="ORF">ACFORJ_11665</name>
</gene>
<reference evidence="8" key="1">
    <citation type="journal article" date="2019" name="Int. J. Syst. Evol. Microbiol.">
        <title>The Global Catalogue of Microorganisms (GCM) 10K type strain sequencing project: providing services to taxonomists for standard genome sequencing and annotation.</title>
        <authorList>
            <consortium name="The Broad Institute Genomics Platform"/>
            <consortium name="The Broad Institute Genome Sequencing Center for Infectious Disease"/>
            <person name="Wu L."/>
            <person name="Ma J."/>
        </authorList>
    </citation>
    <scope>NUCLEOTIDE SEQUENCE [LARGE SCALE GENOMIC DNA]</scope>
    <source>
        <strain evidence="8">CCUG 53252</strain>
    </source>
</reference>
<dbReference type="InterPro" id="IPR005337">
    <property type="entry name" value="RapZ-like"/>
</dbReference>
<feature type="domain" description="RapZ C-terminal" evidence="6">
    <location>
        <begin position="175"/>
        <end position="295"/>
    </location>
</feature>
<dbReference type="Pfam" id="PF03668">
    <property type="entry name" value="RapZ-like_N"/>
    <property type="match status" value="1"/>
</dbReference>
<name>A0ABV7ZQI0_9CORY</name>
<evidence type="ECO:0000313" key="7">
    <source>
        <dbReference type="EMBL" id="MFC3850814.1"/>
    </source>
</evidence>
<feature type="binding site" evidence="4">
    <location>
        <begin position="20"/>
        <end position="27"/>
    </location>
    <ligand>
        <name>ATP</name>
        <dbReference type="ChEBI" id="CHEBI:30616"/>
    </ligand>
</feature>
<sequence length="297" mass="32697">MTNANAGAADPDTSLVLITGMSGSGRNTAAAVLEEMGWYVADNLPPELIMRMVELSFEADSPVERLAIVTDVRSRAFAGSLGDVLDRLHESGRRPMVIFLDAEDDTLIARYDSVRRTHPLQDSGTLTQGIERERQMLAGIKAMSDLVLDTTKMSVHDLRRALEVHFADPSSHGQRVTVQSFGFKHGAPRDADLLLDVRFLPNPYWVPGLRSGRGTDKAVSEFVLEQDDAPRWLDTVEQLISVILPGYRREGKSHMSVAIGCTGGHHRSVAMAEALGRRLGEFNGIDVSVIHRDIERD</sequence>
<feature type="domain" description="RapZ-like N-terminal" evidence="5">
    <location>
        <begin position="14"/>
        <end position="167"/>
    </location>
</feature>
<dbReference type="RefSeq" id="WP_048743686.1">
    <property type="nucleotide sequence ID" value="NZ_CP047211.1"/>
</dbReference>
<protein>
    <submittedName>
        <fullName evidence="7">RNase adapter RapZ</fullName>
    </submittedName>
</protein>
<dbReference type="InterPro" id="IPR053930">
    <property type="entry name" value="RapZ-like_N"/>
</dbReference>
<evidence type="ECO:0000259" key="6">
    <source>
        <dbReference type="Pfam" id="PF22740"/>
    </source>
</evidence>
<evidence type="ECO:0000256" key="1">
    <source>
        <dbReference type="ARBA" id="ARBA00022741"/>
    </source>
</evidence>
<dbReference type="InterPro" id="IPR053931">
    <property type="entry name" value="RapZ_C"/>
</dbReference>
<keyword evidence="1 4" id="KW-0547">Nucleotide-binding</keyword>
<evidence type="ECO:0000256" key="4">
    <source>
        <dbReference type="HAMAP-Rule" id="MF_00636"/>
    </source>
</evidence>
<keyword evidence="3 4" id="KW-0342">GTP-binding</keyword>
<evidence type="ECO:0000259" key="5">
    <source>
        <dbReference type="Pfam" id="PF03668"/>
    </source>
</evidence>
<dbReference type="SUPFAM" id="SSF52540">
    <property type="entry name" value="P-loop containing nucleoside triphosphate hydrolases"/>
    <property type="match status" value="1"/>
</dbReference>
<feature type="binding site" evidence="4">
    <location>
        <begin position="71"/>
        <end position="74"/>
    </location>
    <ligand>
        <name>GTP</name>
        <dbReference type="ChEBI" id="CHEBI:37565"/>
    </ligand>
</feature>
<evidence type="ECO:0000256" key="2">
    <source>
        <dbReference type="ARBA" id="ARBA00022840"/>
    </source>
</evidence>
<dbReference type="PANTHER" id="PTHR30448:SF0">
    <property type="entry name" value="RNASE ADAPTER PROTEIN RAPZ"/>
    <property type="match status" value="1"/>
</dbReference>
<dbReference type="EMBL" id="JBHRZN010000004">
    <property type="protein sequence ID" value="MFC3850814.1"/>
    <property type="molecule type" value="Genomic_DNA"/>
</dbReference>
<dbReference type="PIRSF" id="PIRSF005052">
    <property type="entry name" value="P-loopkin"/>
    <property type="match status" value="1"/>
</dbReference>
<evidence type="ECO:0000313" key="8">
    <source>
        <dbReference type="Proteomes" id="UP001595751"/>
    </source>
</evidence>
<keyword evidence="8" id="KW-1185">Reference proteome</keyword>
<accession>A0ABV7ZQI0</accession>
<dbReference type="PANTHER" id="PTHR30448">
    <property type="entry name" value="RNASE ADAPTER PROTEIN RAPZ"/>
    <property type="match status" value="1"/>
</dbReference>